<accession>A0A2T3J9U3</accession>
<proteinExistence type="predicted"/>
<gene>
    <name evidence="6" type="ORF">C9J18_21665</name>
    <name evidence="5" type="ORF">CTM96_20890</name>
</gene>
<keyword evidence="2" id="KW-0238">DNA-binding</keyword>
<dbReference type="Gene3D" id="2.10.109.10">
    <property type="entry name" value="Umud Fragment, subunit A"/>
    <property type="match status" value="1"/>
</dbReference>
<dbReference type="RefSeq" id="WP_107192065.1">
    <property type="nucleotide sequence ID" value="NZ_PYMN01000076.1"/>
</dbReference>
<evidence type="ECO:0000313" key="5">
    <source>
        <dbReference type="EMBL" id="PSU19596.1"/>
    </source>
</evidence>
<keyword evidence="1" id="KW-0805">Transcription regulation</keyword>
<sequence length="221" mass="24847">MTTLAERLISRRKELRLTQEELAKPSNMTRVTISNIEIGNSTNIRAESLFALAKALNCSPEWLLFGTGAKANDNENQHLLSNITSGPKIERTCPLINWLEAVSWGETNEPSLIDEVKYFPCPVICGPKTFILTVRGDSMLNQFENGDLIYVDPDNIDMVSGNYVVAVLDNLSEATFRRLIIEDGKKYLQALNPSYLPEMKFIQIDDNYRLIGTVVSHVKPI</sequence>
<dbReference type="SUPFAM" id="SSF47413">
    <property type="entry name" value="lambda repressor-like DNA-binding domains"/>
    <property type="match status" value="1"/>
</dbReference>
<reference evidence="7 8" key="1">
    <citation type="submission" date="2018-03" db="EMBL/GenBank/DDBJ databases">
        <title>Whole genome sequencing of Histamine producing bacteria.</title>
        <authorList>
            <person name="Butler K."/>
        </authorList>
    </citation>
    <scope>NUCLEOTIDE SEQUENCE [LARGE SCALE GENOMIC DNA]</scope>
    <source>
        <strain evidence="6 8">FS-6.1</strain>
        <strain evidence="5 7">FS-6.2</strain>
    </source>
</reference>
<dbReference type="InterPro" id="IPR015927">
    <property type="entry name" value="Peptidase_S24_S26A/B/C"/>
</dbReference>
<dbReference type="Gene3D" id="1.10.260.40">
    <property type="entry name" value="lambda repressor-like DNA-binding domains"/>
    <property type="match status" value="1"/>
</dbReference>
<organism evidence="6 8">
    <name type="scientific">Photobacterium phosphoreum</name>
    <dbReference type="NCBI Taxonomy" id="659"/>
    <lineage>
        <taxon>Bacteria</taxon>
        <taxon>Pseudomonadati</taxon>
        <taxon>Pseudomonadota</taxon>
        <taxon>Gammaproteobacteria</taxon>
        <taxon>Vibrionales</taxon>
        <taxon>Vibrionaceae</taxon>
        <taxon>Photobacterium</taxon>
    </lineage>
</organism>
<feature type="domain" description="HTH cro/C1-type" evidence="4">
    <location>
        <begin position="8"/>
        <end position="63"/>
    </location>
</feature>
<evidence type="ECO:0000313" key="6">
    <source>
        <dbReference type="EMBL" id="PSU45596.1"/>
    </source>
</evidence>
<dbReference type="EMBL" id="PYMO01000039">
    <property type="protein sequence ID" value="PSU19596.1"/>
    <property type="molecule type" value="Genomic_DNA"/>
</dbReference>
<dbReference type="CDD" id="cd00093">
    <property type="entry name" value="HTH_XRE"/>
    <property type="match status" value="1"/>
</dbReference>
<dbReference type="PROSITE" id="PS50943">
    <property type="entry name" value="HTH_CROC1"/>
    <property type="match status" value="1"/>
</dbReference>
<dbReference type="Pfam" id="PF01381">
    <property type="entry name" value="HTH_3"/>
    <property type="match status" value="1"/>
</dbReference>
<dbReference type="EMBL" id="PYMP01000043">
    <property type="protein sequence ID" value="PSU45596.1"/>
    <property type="molecule type" value="Genomic_DNA"/>
</dbReference>
<evidence type="ECO:0000259" key="4">
    <source>
        <dbReference type="PROSITE" id="PS50943"/>
    </source>
</evidence>
<evidence type="ECO:0000256" key="2">
    <source>
        <dbReference type="ARBA" id="ARBA00023125"/>
    </source>
</evidence>
<comment type="caution">
    <text evidence="6">The sequence shown here is derived from an EMBL/GenBank/DDBJ whole genome shotgun (WGS) entry which is preliminary data.</text>
</comment>
<dbReference type="SMART" id="SM00530">
    <property type="entry name" value="HTH_XRE"/>
    <property type="match status" value="1"/>
</dbReference>
<evidence type="ECO:0000256" key="1">
    <source>
        <dbReference type="ARBA" id="ARBA00023015"/>
    </source>
</evidence>
<dbReference type="PANTHER" id="PTHR40661">
    <property type="match status" value="1"/>
</dbReference>
<dbReference type="CDD" id="cd06529">
    <property type="entry name" value="S24_LexA-like"/>
    <property type="match status" value="1"/>
</dbReference>
<keyword evidence="3" id="KW-0804">Transcription</keyword>
<name>A0A2T3J9U3_PHOPO</name>
<dbReference type="Pfam" id="PF00717">
    <property type="entry name" value="Peptidase_S24"/>
    <property type="match status" value="1"/>
</dbReference>
<dbReference type="InterPro" id="IPR001387">
    <property type="entry name" value="Cro/C1-type_HTH"/>
</dbReference>
<dbReference type="InterPro" id="IPR010982">
    <property type="entry name" value="Lambda_DNA-bd_dom_sf"/>
</dbReference>
<dbReference type="PANTHER" id="PTHR40661:SF2">
    <property type="entry name" value="HTH-TYPE TRANSCRIPTIONAL REGULATOR PRTR"/>
    <property type="match status" value="1"/>
</dbReference>
<dbReference type="SUPFAM" id="SSF51306">
    <property type="entry name" value="LexA/Signal peptidase"/>
    <property type="match status" value="1"/>
</dbReference>
<evidence type="ECO:0000313" key="8">
    <source>
        <dbReference type="Proteomes" id="UP000241618"/>
    </source>
</evidence>
<dbReference type="InterPro" id="IPR036286">
    <property type="entry name" value="LexA/Signal_pep-like_sf"/>
</dbReference>
<dbReference type="InterPro" id="IPR039418">
    <property type="entry name" value="LexA-like"/>
</dbReference>
<dbReference type="Proteomes" id="UP000241618">
    <property type="component" value="Unassembled WGS sequence"/>
</dbReference>
<dbReference type="AlphaFoldDB" id="A0A2T3J9U3"/>
<evidence type="ECO:0000313" key="7">
    <source>
        <dbReference type="Proteomes" id="UP000241405"/>
    </source>
</evidence>
<protein>
    <submittedName>
        <fullName evidence="6">Phage repressor protein</fullName>
    </submittedName>
</protein>
<evidence type="ECO:0000256" key="3">
    <source>
        <dbReference type="ARBA" id="ARBA00023163"/>
    </source>
</evidence>
<keyword evidence="7" id="KW-1185">Reference proteome</keyword>
<dbReference type="Proteomes" id="UP000241405">
    <property type="component" value="Unassembled WGS sequence"/>
</dbReference>
<dbReference type="GO" id="GO:0003677">
    <property type="term" value="F:DNA binding"/>
    <property type="evidence" value="ECO:0007669"/>
    <property type="project" value="UniProtKB-KW"/>
</dbReference>